<keyword evidence="4" id="KW-1185">Reference proteome</keyword>
<dbReference type="Proteomes" id="UP001589647">
    <property type="component" value="Unassembled WGS sequence"/>
</dbReference>
<dbReference type="EMBL" id="JBHMEI010000013">
    <property type="protein sequence ID" value="MFB9203171.1"/>
    <property type="molecule type" value="Genomic_DNA"/>
</dbReference>
<feature type="region of interest" description="Disordered" evidence="1">
    <location>
        <begin position="128"/>
        <end position="152"/>
    </location>
</feature>
<keyword evidence="2" id="KW-0472">Membrane</keyword>
<feature type="compositionally biased region" description="Low complexity" evidence="1">
    <location>
        <begin position="128"/>
        <end position="141"/>
    </location>
</feature>
<keyword evidence="2" id="KW-1133">Transmembrane helix</keyword>
<gene>
    <name evidence="3" type="ORF">ACFFV7_18370</name>
</gene>
<dbReference type="RefSeq" id="WP_189646292.1">
    <property type="nucleotide sequence ID" value="NZ_BMRC01000002.1"/>
</dbReference>
<reference evidence="3 4" key="1">
    <citation type="submission" date="2024-09" db="EMBL/GenBank/DDBJ databases">
        <authorList>
            <person name="Sun Q."/>
            <person name="Mori K."/>
        </authorList>
    </citation>
    <scope>NUCLEOTIDE SEQUENCE [LARGE SCALE GENOMIC DNA]</scope>
    <source>
        <strain evidence="3 4">CCM 3426</strain>
    </source>
</reference>
<sequence>MPDPRTSDAPFTSDELRSIRDLYGEPEPAPHAQTRVWRRVVAARRRRRLSRLSAFSLAATAAIAVALVLLPGTPPAVPGRSILLAAATTAASGRQAAYWHIARLHDGDRLTELWATRDGQAWTCTLTPAPGTSAPGTSAPGTPAPGTPASGDGCVGRARIVPVTGRSPFSMAGRDLTFRQIQELPADPAALRERVAAMLPAGSAGLLADALSGLLWSKPSPPAVRAAAYRALADLPDVRYLGGRADPRGRPGEAFSYPLPTGVRRTLIIDPATSQVLAGTDAGGTGASQVVLSAGWTDQAPDLH</sequence>
<proteinExistence type="predicted"/>
<protein>
    <recommendedName>
        <fullName evidence="5">CU044_5270 family protein</fullName>
    </recommendedName>
</protein>
<evidence type="ECO:0000256" key="2">
    <source>
        <dbReference type="SAM" id="Phobius"/>
    </source>
</evidence>
<evidence type="ECO:0000256" key="1">
    <source>
        <dbReference type="SAM" id="MobiDB-lite"/>
    </source>
</evidence>
<evidence type="ECO:0000313" key="4">
    <source>
        <dbReference type="Proteomes" id="UP001589647"/>
    </source>
</evidence>
<name>A0ABV5IF69_9ACTN</name>
<feature type="transmembrane region" description="Helical" evidence="2">
    <location>
        <begin position="52"/>
        <end position="72"/>
    </location>
</feature>
<comment type="caution">
    <text evidence="3">The sequence shown here is derived from an EMBL/GenBank/DDBJ whole genome shotgun (WGS) entry which is preliminary data.</text>
</comment>
<organism evidence="3 4">
    <name type="scientific">Nonomuraea spiralis</name>
    <dbReference type="NCBI Taxonomy" id="46182"/>
    <lineage>
        <taxon>Bacteria</taxon>
        <taxon>Bacillati</taxon>
        <taxon>Actinomycetota</taxon>
        <taxon>Actinomycetes</taxon>
        <taxon>Streptosporangiales</taxon>
        <taxon>Streptosporangiaceae</taxon>
        <taxon>Nonomuraea</taxon>
    </lineage>
</organism>
<keyword evidence="2" id="KW-0812">Transmembrane</keyword>
<evidence type="ECO:0008006" key="5">
    <source>
        <dbReference type="Google" id="ProtNLM"/>
    </source>
</evidence>
<accession>A0ABV5IF69</accession>
<evidence type="ECO:0000313" key="3">
    <source>
        <dbReference type="EMBL" id="MFB9203171.1"/>
    </source>
</evidence>